<gene>
    <name evidence="2" type="ORF">N801_08725</name>
</gene>
<keyword evidence="3" id="KW-1185">Reference proteome</keyword>
<reference evidence="2 3" key="1">
    <citation type="submission" date="2013-08" db="EMBL/GenBank/DDBJ databases">
        <title>The genome sequence of Knoellia aerolata.</title>
        <authorList>
            <person name="Zhu W."/>
            <person name="Wang G."/>
        </authorList>
    </citation>
    <scope>NUCLEOTIDE SEQUENCE [LARGE SCALE GENOMIC DNA]</scope>
    <source>
        <strain evidence="2 3">DSM 18566</strain>
    </source>
</reference>
<dbReference type="Proteomes" id="UP000030013">
    <property type="component" value="Unassembled WGS sequence"/>
</dbReference>
<dbReference type="EMBL" id="AVPL01000020">
    <property type="protein sequence ID" value="KGN41307.1"/>
    <property type="molecule type" value="Genomic_DNA"/>
</dbReference>
<feature type="compositionally biased region" description="Acidic residues" evidence="1">
    <location>
        <begin position="228"/>
        <end position="250"/>
    </location>
</feature>
<dbReference type="AlphaFoldDB" id="A0A0A0JZ01"/>
<protein>
    <recommendedName>
        <fullName evidence="4">DNA polymerase III subunit gamma/tau</fullName>
    </recommendedName>
</protein>
<evidence type="ECO:0000313" key="2">
    <source>
        <dbReference type="EMBL" id="KGN41307.1"/>
    </source>
</evidence>
<dbReference type="STRING" id="1385519.N801_08725"/>
<feature type="region of interest" description="Disordered" evidence="1">
    <location>
        <begin position="1"/>
        <end position="32"/>
    </location>
</feature>
<feature type="region of interest" description="Disordered" evidence="1">
    <location>
        <begin position="112"/>
        <end position="253"/>
    </location>
</feature>
<feature type="compositionally biased region" description="Pro residues" evidence="1">
    <location>
        <begin position="130"/>
        <end position="143"/>
    </location>
</feature>
<feature type="compositionally biased region" description="Low complexity" evidence="1">
    <location>
        <begin position="1"/>
        <end position="17"/>
    </location>
</feature>
<evidence type="ECO:0008006" key="4">
    <source>
        <dbReference type="Google" id="ProtNLM"/>
    </source>
</evidence>
<accession>A0A0A0JZ01</accession>
<organism evidence="2 3">
    <name type="scientific">Knoellia aerolata DSM 18566</name>
    <dbReference type="NCBI Taxonomy" id="1385519"/>
    <lineage>
        <taxon>Bacteria</taxon>
        <taxon>Bacillati</taxon>
        <taxon>Actinomycetota</taxon>
        <taxon>Actinomycetes</taxon>
        <taxon>Micrococcales</taxon>
        <taxon>Intrasporangiaceae</taxon>
        <taxon>Knoellia</taxon>
    </lineage>
</organism>
<name>A0A0A0JZ01_9MICO</name>
<sequence>APAAPAAPAASAASAAPAAPPAPPARPGGLDTAAIRRSWPDVLAKVFELRRTTWTFVSEHAQVLDYDGERLLLGIATTGLANTFRRGPHATYVQQALIDVLGIDARVEGVPADGSSLGGPAGVQTIDPNRPAPTPEPATPPSRAPSSQRPSGAGQDPRSQGQPDRDGEPGRGGEQAAYVPSQPPTTQAEWGGSGGGPTAPAWATAETSGPTEPTSPFARAKVAVAAEPDPDETPVADDSAISEDDEDIEGLGEIGVPVVERVLGGKVIHEEDA</sequence>
<feature type="compositionally biased region" description="Low complexity" evidence="1">
    <location>
        <begin position="198"/>
        <end position="208"/>
    </location>
</feature>
<proteinExistence type="predicted"/>
<evidence type="ECO:0000256" key="1">
    <source>
        <dbReference type="SAM" id="MobiDB-lite"/>
    </source>
</evidence>
<dbReference type="eggNOG" id="COG2812">
    <property type="taxonomic scope" value="Bacteria"/>
</dbReference>
<comment type="caution">
    <text evidence="2">The sequence shown here is derived from an EMBL/GenBank/DDBJ whole genome shotgun (WGS) entry which is preliminary data.</text>
</comment>
<feature type="non-terminal residue" evidence="2">
    <location>
        <position position="1"/>
    </location>
</feature>
<evidence type="ECO:0000313" key="3">
    <source>
        <dbReference type="Proteomes" id="UP000030013"/>
    </source>
</evidence>